<name>A0A0U1NPN7_9RHOB</name>
<organism evidence="1 2">
    <name type="scientific">Nereida ignava</name>
    <dbReference type="NCBI Taxonomy" id="282199"/>
    <lineage>
        <taxon>Bacteria</taxon>
        <taxon>Pseudomonadati</taxon>
        <taxon>Pseudomonadota</taxon>
        <taxon>Alphaproteobacteria</taxon>
        <taxon>Rhodobacterales</taxon>
        <taxon>Roseobacteraceae</taxon>
        <taxon>Nereida</taxon>
    </lineage>
</organism>
<dbReference type="Proteomes" id="UP000048949">
    <property type="component" value="Unassembled WGS sequence"/>
</dbReference>
<proteinExistence type="predicted"/>
<evidence type="ECO:0000313" key="2">
    <source>
        <dbReference type="Proteomes" id="UP000048949"/>
    </source>
</evidence>
<accession>A0A0U1NPN7</accession>
<keyword evidence="2" id="KW-1185">Reference proteome</keyword>
<reference evidence="1 2" key="1">
    <citation type="submission" date="2015-04" db="EMBL/GenBank/DDBJ databases">
        <authorList>
            <person name="Syromyatnikov M.Y."/>
            <person name="Popov V.N."/>
        </authorList>
    </citation>
    <scope>NUCLEOTIDE SEQUENCE [LARGE SCALE GENOMIC DNA]</scope>
    <source>
        <strain evidence="1 2">CECT 5292</strain>
    </source>
</reference>
<protein>
    <submittedName>
        <fullName evidence="1">Uncharacterized protein</fullName>
    </submittedName>
</protein>
<dbReference type="AlphaFoldDB" id="A0A0U1NPN7"/>
<dbReference type="EMBL" id="CVQV01000033">
    <property type="protein sequence ID" value="CRK76720.1"/>
    <property type="molecule type" value="Genomic_DNA"/>
</dbReference>
<dbReference type="RefSeq" id="WP_048600107.1">
    <property type="nucleotide sequence ID" value="NZ_CVPC01000033.1"/>
</dbReference>
<gene>
    <name evidence="1" type="ORF">NIG5292_02785</name>
</gene>
<evidence type="ECO:0000313" key="1">
    <source>
        <dbReference type="EMBL" id="CRK76720.1"/>
    </source>
</evidence>
<sequence>MNFTTNVKISVEIKNFERFDNIEFDFVQFTDDMKREISSKFEPKKFRIVFDLTHVDPEGDGYSIHATASHRKKANFELIEPSTGVFRLIGEAAVSVPLKISQVKAADFMASLIYCDLWKGTEDAVKLEFDAINISDFDLVE</sequence>